<proteinExistence type="predicted"/>
<protein>
    <recommendedName>
        <fullName evidence="4">C2H2-type domain-containing protein</fullName>
    </recommendedName>
</protein>
<evidence type="ECO:0008006" key="4">
    <source>
        <dbReference type="Google" id="ProtNLM"/>
    </source>
</evidence>
<organism evidence="2 3">
    <name type="scientific">Clathrus columnatus</name>
    <dbReference type="NCBI Taxonomy" id="1419009"/>
    <lineage>
        <taxon>Eukaryota</taxon>
        <taxon>Fungi</taxon>
        <taxon>Dikarya</taxon>
        <taxon>Basidiomycota</taxon>
        <taxon>Agaricomycotina</taxon>
        <taxon>Agaricomycetes</taxon>
        <taxon>Phallomycetidae</taxon>
        <taxon>Phallales</taxon>
        <taxon>Clathraceae</taxon>
        <taxon>Clathrus</taxon>
    </lineage>
</organism>
<dbReference type="Proteomes" id="UP001050691">
    <property type="component" value="Unassembled WGS sequence"/>
</dbReference>
<dbReference type="AlphaFoldDB" id="A0AAV5ABG5"/>
<keyword evidence="3" id="KW-1185">Reference proteome</keyword>
<comment type="caution">
    <text evidence="2">The sequence shown here is derived from an EMBL/GenBank/DDBJ whole genome shotgun (WGS) entry which is preliminary data.</text>
</comment>
<reference evidence="2" key="1">
    <citation type="submission" date="2021-10" db="EMBL/GenBank/DDBJ databases">
        <title>De novo Genome Assembly of Clathrus columnatus (Basidiomycota, Fungi) Using Illumina and Nanopore Sequence Data.</title>
        <authorList>
            <person name="Ogiso-Tanaka E."/>
            <person name="Itagaki H."/>
            <person name="Hosoya T."/>
            <person name="Hosaka K."/>
        </authorList>
    </citation>
    <scope>NUCLEOTIDE SEQUENCE</scope>
    <source>
        <strain evidence="2">MO-923</strain>
    </source>
</reference>
<evidence type="ECO:0000313" key="3">
    <source>
        <dbReference type="Proteomes" id="UP001050691"/>
    </source>
</evidence>
<name>A0AAV5ABG5_9AGAM</name>
<feature type="region of interest" description="Disordered" evidence="1">
    <location>
        <begin position="61"/>
        <end position="108"/>
    </location>
</feature>
<sequence length="206" mass="23678">MSIVESSFWHSDIDSFAPHVTDVDDLFSVDWSLYQQQEYEFTPQGEDMNIVEEYLIQDSETQSSFTTSIQPDQTSSDRIQTPPSKIPDIPQTPPKERDKHIPPPNPTGHHSIIPISLDNLKKFVTQLNTTIEDSDTSRNIYFRCHFPNCSQISQSRSFEAIIHHIHSVHLGGKKFFCRECSKIYSRKDYRDLHMAKCFINVSTGGV</sequence>
<accession>A0AAV5ABG5</accession>
<feature type="compositionally biased region" description="Polar residues" evidence="1">
    <location>
        <begin position="61"/>
        <end position="83"/>
    </location>
</feature>
<evidence type="ECO:0000313" key="2">
    <source>
        <dbReference type="EMBL" id="GJJ11685.1"/>
    </source>
</evidence>
<dbReference type="EMBL" id="BPWL01000006">
    <property type="protein sequence ID" value="GJJ11685.1"/>
    <property type="molecule type" value="Genomic_DNA"/>
</dbReference>
<evidence type="ECO:0000256" key="1">
    <source>
        <dbReference type="SAM" id="MobiDB-lite"/>
    </source>
</evidence>
<gene>
    <name evidence="2" type="ORF">Clacol_005921</name>
</gene>